<dbReference type="HOGENOM" id="CLU_2255055_0_0_1"/>
<gene>
    <name evidence="2" type="ORF">TCM_001922</name>
</gene>
<organism evidence="2 3">
    <name type="scientific">Theobroma cacao</name>
    <name type="common">Cacao</name>
    <name type="synonym">Cocoa</name>
    <dbReference type="NCBI Taxonomy" id="3641"/>
    <lineage>
        <taxon>Eukaryota</taxon>
        <taxon>Viridiplantae</taxon>
        <taxon>Streptophyta</taxon>
        <taxon>Embryophyta</taxon>
        <taxon>Tracheophyta</taxon>
        <taxon>Spermatophyta</taxon>
        <taxon>Magnoliopsida</taxon>
        <taxon>eudicotyledons</taxon>
        <taxon>Gunneridae</taxon>
        <taxon>Pentapetalae</taxon>
        <taxon>rosids</taxon>
        <taxon>malvids</taxon>
        <taxon>Malvales</taxon>
        <taxon>Malvaceae</taxon>
        <taxon>Byttnerioideae</taxon>
        <taxon>Theobroma</taxon>
    </lineage>
</organism>
<evidence type="ECO:0000313" key="3">
    <source>
        <dbReference type="Proteomes" id="UP000026915"/>
    </source>
</evidence>
<accession>A0A061DLX3</accession>
<sequence>MRMAHVRGSGTLPRQLRRTYGDYSPAMSLSFLLYFLVPDPVKQFPSASLLHNSMVLVSGKKPAGVSKMLINNDHHDATCLFTYKENDGDDDDDDDDGVDVAPAA</sequence>
<dbReference type="InParanoid" id="A0A061DLX3"/>
<evidence type="ECO:0000313" key="2">
    <source>
        <dbReference type="EMBL" id="EOX93076.1"/>
    </source>
</evidence>
<dbReference type="AlphaFoldDB" id="A0A061DLX3"/>
<proteinExistence type="predicted"/>
<feature type="region of interest" description="Disordered" evidence="1">
    <location>
        <begin position="84"/>
        <end position="104"/>
    </location>
</feature>
<dbReference type="Gramene" id="EOX93076">
    <property type="protein sequence ID" value="EOX93076"/>
    <property type="gene ID" value="TCM_001922"/>
</dbReference>
<evidence type="ECO:0000256" key="1">
    <source>
        <dbReference type="SAM" id="MobiDB-lite"/>
    </source>
</evidence>
<keyword evidence="3" id="KW-1185">Reference proteome</keyword>
<feature type="compositionally biased region" description="Acidic residues" evidence="1">
    <location>
        <begin position="87"/>
        <end position="98"/>
    </location>
</feature>
<dbReference type="EMBL" id="CM001879">
    <property type="protein sequence ID" value="EOX93076.1"/>
    <property type="molecule type" value="Genomic_DNA"/>
</dbReference>
<protein>
    <submittedName>
        <fullName evidence="2">Uncharacterized protein</fullName>
    </submittedName>
</protein>
<dbReference type="Proteomes" id="UP000026915">
    <property type="component" value="Chromosome 1"/>
</dbReference>
<name>A0A061DLX3_THECC</name>
<reference evidence="2 3" key="1">
    <citation type="journal article" date="2013" name="Genome Biol.">
        <title>The genome sequence of the most widely cultivated cacao type and its use to identify candidate genes regulating pod color.</title>
        <authorList>
            <person name="Motamayor J.C."/>
            <person name="Mockaitis K."/>
            <person name="Schmutz J."/>
            <person name="Haiminen N."/>
            <person name="Iii D.L."/>
            <person name="Cornejo O."/>
            <person name="Findley S.D."/>
            <person name="Zheng P."/>
            <person name="Utro F."/>
            <person name="Royaert S."/>
            <person name="Saski C."/>
            <person name="Jenkins J."/>
            <person name="Podicheti R."/>
            <person name="Zhao M."/>
            <person name="Scheffler B.E."/>
            <person name="Stack J.C."/>
            <person name="Feltus F.A."/>
            <person name="Mustiga G.M."/>
            <person name="Amores F."/>
            <person name="Phillips W."/>
            <person name="Marelli J.P."/>
            <person name="May G.D."/>
            <person name="Shapiro H."/>
            <person name="Ma J."/>
            <person name="Bustamante C.D."/>
            <person name="Schnell R.J."/>
            <person name="Main D."/>
            <person name="Gilbert D."/>
            <person name="Parida L."/>
            <person name="Kuhn D.N."/>
        </authorList>
    </citation>
    <scope>NUCLEOTIDE SEQUENCE [LARGE SCALE GENOMIC DNA]</scope>
    <source>
        <strain evidence="3">cv. Matina 1-6</strain>
    </source>
</reference>